<dbReference type="Proteomes" id="UP000789920">
    <property type="component" value="Unassembled WGS sequence"/>
</dbReference>
<sequence>MSDESTTNAKKSRSLSDAERRLKRRQKKILTNANGRLDRITATHS</sequence>
<evidence type="ECO:0000313" key="1">
    <source>
        <dbReference type="EMBL" id="CAG8817840.1"/>
    </source>
</evidence>
<protein>
    <submittedName>
        <fullName evidence="1">16112_t:CDS:1</fullName>
    </submittedName>
</protein>
<gene>
    <name evidence="1" type="ORF">RPERSI_LOCUS24783</name>
</gene>
<evidence type="ECO:0000313" key="2">
    <source>
        <dbReference type="Proteomes" id="UP000789920"/>
    </source>
</evidence>
<feature type="non-terminal residue" evidence="1">
    <location>
        <position position="45"/>
    </location>
</feature>
<dbReference type="EMBL" id="CAJVQC010080254">
    <property type="protein sequence ID" value="CAG8817840.1"/>
    <property type="molecule type" value="Genomic_DNA"/>
</dbReference>
<keyword evidence="2" id="KW-1185">Reference proteome</keyword>
<organism evidence="1 2">
    <name type="scientific">Racocetra persica</name>
    <dbReference type="NCBI Taxonomy" id="160502"/>
    <lineage>
        <taxon>Eukaryota</taxon>
        <taxon>Fungi</taxon>
        <taxon>Fungi incertae sedis</taxon>
        <taxon>Mucoromycota</taxon>
        <taxon>Glomeromycotina</taxon>
        <taxon>Glomeromycetes</taxon>
        <taxon>Diversisporales</taxon>
        <taxon>Gigasporaceae</taxon>
        <taxon>Racocetra</taxon>
    </lineage>
</organism>
<proteinExistence type="predicted"/>
<accession>A0ACA9S021</accession>
<comment type="caution">
    <text evidence="1">The sequence shown here is derived from an EMBL/GenBank/DDBJ whole genome shotgun (WGS) entry which is preliminary data.</text>
</comment>
<name>A0ACA9S021_9GLOM</name>
<reference evidence="1" key="1">
    <citation type="submission" date="2021-06" db="EMBL/GenBank/DDBJ databases">
        <authorList>
            <person name="Kallberg Y."/>
            <person name="Tangrot J."/>
            <person name="Rosling A."/>
        </authorList>
    </citation>
    <scope>NUCLEOTIDE SEQUENCE</scope>
    <source>
        <strain evidence="1">MA461A</strain>
    </source>
</reference>